<dbReference type="OrthoDB" id="9811471at2"/>
<dbReference type="SUPFAM" id="SSF75304">
    <property type="entry name" value="Amidase signature (AS) enzymes"/>
    <property type="match status" value="1"/>
</dbReference>
<dbReference type="InterPro" id="IPR036928">
    <property type="entry name" value="AS_sf"/>
</dbReference>
<accession>A0A1I2BWL2</accession>
<organism evidence="3 4">
    <name type="scientific">Alteribacillus iranensis</name>
    <dbReference type="NCBI Taxonomy" id="930128"/>
    <lineage>
        <taxon>Bacteria</taxon>
        <taxon>Bacillati</taxon>
        <taxon>Bacillota</taxon>
        <taxon>Bacilli</taxon>
        <taxon>Bacillales</taxon>
        <taxon>Bacillaceae</taxon>
        <taxon>Alteribacillus</taxon>
    </lineage>
</organism>
<sequence>MDEHHTWSLLQLSDMIRNKKVSPVEVTRNLLQKIERENETTNTFITVMKDKALQQAEEAEKEIERGTYKGPLHGIPLAVKDNIAVQGVRCTNGSAVDEQHISQQNAAIIDHLEEEGAILIGKTNLDEYANHVTGKNKQYGTIQHPLNPAHSVGGSSGGSAAAVASHMAYGAIGTDTSGSVRIPAACCGIVGLKPTYDLLPVSGVTPLSWSLDHVGILSKDCQDLSVLFHTIVPGAHQTTARLPKPVDMKQVTIGIPDNYFFEKMEDTVKGKVKEVIDLCVQHGATYKEVTIPHVEEMMDVQETVIGAEAAYFHKKTVAEHKDRYEKENYMYFTYGQTITPEEYKAALTWRERIKRASRDVFEEVDILLTPTLPITAPKLTANAVRWGEEVEDMLLTLSRFTGPFNVSGLPALSVPIGHNEEQLPIGLQLVGDLYQEEKLIDVGHWIMEQVW</sequence>
<dbReference type="Proteomes" id="UP000199516">
    <property type="component" value="Unassembled WGS sequence"/>
</dbReference>
<protein>
    <submittedName>
        <fullName evidence="3">Aspartyl-tRNA(Asn)/glutamyl-tRNA(Gln) amidotransferase subunit A</fullName>
    </submittedName>
</protein>
<feature type="domain" description="Amidase" evidence="2">
    <location>
        <begin position="25"/>
        <end position="439"/>
    </location>
</feature>
<keyword evidence="4" id="KW-1185">Reference proteome</keyword>
<evidence type="ECO:0000256" key="1">
    <source>
        <dbReference type="ARBA" id="ARBA00009199"/>
    </source>
</evidence>
<dbReference type="Gene3D" id="3.90.1300.10">
    <property type="entry name" value="Amidase signature (AS) domain"/>
    <property type="match status" value="1"/>
</dbReference>
<keyword evidence="3" id="KW-0808">Transferase</keyword>
<dbReference type="AlphaFoldDB" id="A0A1I2BWL2"/>
<dbReference type="PANTHER" id="PTHR11895:SF7">
    <property type="entry name" value="GLUTAMYL-TRNA(GLN) AMIDOTRANSFERASE SUBUNIT A, MITOCHONDRIAL"/>
    <property type="match status" value="1"/>
</dbReference>
<dbReference type="STRING" id="930128.SAMN05192532_102550"/>
<reference evidence="3 4" key="1">
    <citation type="submission" date="2016-10" db="EMBL/GenBank/DDBJ databases">
        <authorList>
            <person name="de Groot N.N."/>
        </authorList>
    </citation>
    <scope>NUCLEOTIDE SEQUENCE [LARGE SCALE GENOMIC DNA]</scope>
    <source>
        <strain evidence="3 4">DSM 23995</strain>
    </source>
</reference>
<dbReference type="Pfam" id="PF01425">
    <property type="entry name" value="Amidase"/>
    <property type="match status" value="1"/>
</dbReference>
<gene>
    <name evidence="3" type="ORF">SAMN05192532_102550</name>
</gene>
<dbReference type="InterPro" id="IPR000120">
    <property type="entry name" value="Amidase"/>
</dbReference>
<comment type="similarity">
    <text evidence="1">Belongs to the amidase family.</text>
</comment>
<proteinExistence type="inferred from homology"/>
<evidence type="ECO:0000259" key="2">
    <source>
        <dbReference type="Pfam" id="PF01425"/>
    </source>
</evidence>
<dbReference type="PANTHER" id="PTHR11895">
    <property type="entry name" value="TRANSAMIDASE"/>
    <property type="match status" value="1"/>
</dbReference>
<evidence type="ECO:0000313" key="3">
    <source>
        <dbReference type="EMBL" id="SFE60481.1"/>
    </source>
</evidence>
<dbReference type="RefSeq" id="WP_091659266.1">
    <property type="nucleotide sequence ID" value="NZ_FONT01000002.1"/>
</dbReference>
<dbReference type="EMBL" id="FONT01000002">
    <property type="protein sequence ID" value="SFE60481.1"/>
    <property type="molecule type" value="Genomic_DNA"/>
</dbReference>
<evidence type="ECO:0000313" key="4">
    <source>
        <dbReference type="Proteomes" id="UP000199516"/>
    </source>
</evidence>
<name>A0A1I2BWL2_9BACI</name>
<dbReference type="GO" id="GO:0016740">
    <property type="term" value="F:transferase activity"/>
    <property type="evidence" value="ECO:0007669"/>
    <property type="project" value="UniProtKB-KW"/>
</dbReference>
<dbReference type="InterPro" id="IPR023631">
    <property type="entry name" value="Amidase_dom"/>
</dbReference>